<protein>
    <recommendedName>
        <fullName evidence="1">Methyltransferase type 11 domain-containing protein</fullName>
    </recommendedName>
</protein>
<proteinExistence type="predicted"/>
<feature type="domain" description="Methyltransferase type 11" evidence="1">
    <location>
        <begin position="45"/>
        <end position="140"/>
    </location>
</feature>
<dbReference type="EMBL" id="MFGM01000011">
    <property type="protein sequence ID" value="OGF37979.1"/>
    <property type="molecule type" value="Genomic_DNA"/>
</dbReference>
<dbReference type="AlphaFoldDB" id="A0A1F5TGD9"/>
<evidence type="ECO:0000259" key="1">
    <source>
        <dbReference type="Pfam" id="PF08241"/>
    </source>
</evidence>
<evidence type="ECO:0000313" key="2">
    <source>
        <dbReference type="EMBL" id="OGF37979.1"/>
    </source>
</evidence>
<gene>
    <name evidence="2" type="ORF">A2482_01560</name>
</gene>
<accession>A0A1F5TGD9</accession>
<sequence>MANWDKIYRDYKKGGQAWATLSGEIIPEFKLVLRQEKFKFKRAFDIGCGTGNYLAYLVSNGFQVAGTDSSPTAVKMARALFDKKTGRAIKVANMFKLRIPKNKYDLIMSIAAIHHGMKKDVARLVGKIYTALVPGGKAFITFPDLVSSQHWDTFKTNKDLGNGTFSPLSGPEKGLPHSFFTKEEIAKMFAKFRMVKMQLDKRGRWVVRAVKQDSRDSRNKYKQEYV</sequence>
<dbReference type="SUPFAM" id="SSF53335">
    <property type="entry name" value="S-adenosyl-L-methionine-dependent methyltransferases"/>
    <property type="match status" value="1"/>
</dbReference>
<dbReference type="InterPro" id="IPR013216">
    <property type="entry name" value="Methyltransf_11"/>
</dbReference>
<organism evidence="2 3">
    <name type="scientific">Candidatus Falkowbacteria bacterium RIFOXYC2_FULL_48_21</name>
    <dbReference type="NCBI Taxonomy" id="1798005"/>
    <lineage>
        <taxon>Bacteria</taxon>
        <taxon>Candidatus Falkowiibacteriota</taxon>
    </lineage>
</organism>
<evidence type="ECO:0000313" key="3">
    <source>
        <dbReference type="Proteomes" id="UP000178656"/>
    </source>
</evidence>
<reference evidence="2 3" key="1">
    <citation type="journal article" date="2016" name="Nat. Commun.">
        <title>Thousands of microbial genomes shed light on interconnected biogeochemical processes in an aquifer system.</title>
        <authorList>
            <person name="Anantharaman K."/>
            <person name="Brown C.T."/>
            <person name="Hug L.A."/>
            <person name="Sharon I."/>
            <person name="Castelle C.J."/>
            <person name="Probst A.J."/>
            <person name="Thomas B.C."/>
            <person name="Singh A."/>
            <person name="Wilkins M.J."/>
            <person name="Karaoz U."/>
            <person name="Brodie E.L."/>
            <person name="Williams K.H."/>
            <person name="Hubbard S.S."/>
            <person name="Banfield J.F."/>
        </authorList>
    </citation>
    <scope>NUCLEOTIDE SEQUENCE [LARGE SCALE GENOMIC DNA]</scope>
</reference>
<dbReference type="Proteomes" id="UP000178656">
    <property type="component" value="Unassembled WGS sequence"/>
</dbReference>
<dbReference type="CDD" id="cd02440">
    <property type="entry name" value="AdoMet_MTases"/>
    <property type="match status" value="1"/>
</dbReference>
<dbReference type="Gene3D" id="3.40.50.150">
    <property type="entry name" value="Vaccinia Virus protein VP39"/>
    <property type="match status" value="1"/>
</dbReference>
<name>A0A1F5TGD9_9BACT</name>
<dbReference type="PANTHER" id="PTHR43861">
    <property type="entry name" value="TRANS-ACONITATE 2-METHYLTRANSFERASE-RELATED"/>
    <property type="match status" value="1"/>
</dbReference>
<comment type="caution">
    <text evidence="2">The sequence shown here is derived from an EMBL/GenBank/DDBJ whole genome shotgun (WGS) entry which is preliminary data.</text>
</comment>
<dbReference type="GO" id="GO:0008757">
    <property type="term" value="F:S-adenosylmethionine-dependent methyltransferase activity"/>
    <property type="evidence" value="ECO:0007669"/>
    <property type="project" value="InterPro"/>
</dbReference>
<dbReference type="InterPro" id="IPR029063">
    <property type="entry name" value="SAM-dependent_MTases_sf"/>
</dbReference>
<dbReference type="Pfam" id="PF08241">
    <property type="entry name" value="Methyltransf_11"/>
    <property type="match status" value="1"/>
</dbReference>